<keyword evidence="13" id="KW-1185">Reference proteome</keyword>
<accession>A0A091B365</accession>
<dbReference type="PROSITE" id="PS50889">
    <property type="entry name" value="S4"/>
    <property type="match status" value="1"/>
</dbReference>
<comment type="catalytic activity">
    <reaction evidence="2">
        <text>uridine(2604) in 23S rRNA = pseudouridine(2604) in 23S rRNA</text>
        <dbReference type="Rhea" id="RHEA:38875"/>
        <dbReference type="Rhea" id="RHEA-COMP:10093"/>
        <dbReference type="Rhea" id="RHEA-COMP:10094"/>
        <dbReference type="ChEBI" id="CHEBI:65314"/>
        <dbReference type="ChEBI" id="CHEBI:65315"/>
        <dbReference type="EC" id="5.4.99.21"/>
    </reaction>
</comment>
<evidence type="ECO:0000256" key="7">
    <source>
        <dbReference type="ARBA" id="ARBA00042843"/>
    </source>
</evidence>
<evidence type="ECO:0000256" key="10">
    <source>
        <dbReference type="PROSITE-ProRule" id="PRU00182"/>
    </source>
</evidence>
<gene>
    <name evidence="12" type="ORF">P873_02510</name>
</gene>
<evidence type="ECO:0000259" key="11">
    <source>
        <dbReference type="SMART" id="SM00363"/>
    </source>
</evidence>
<dbReference type="PANTHER" id="PTHR47683">
    <property type="entry name" value="PSEUDOURIDINE SYNTHASE FAMILY PROTEIN-RELATED"/>
    <property type="match status" value="1"/>
</dbReference>
<dbReference type="GO" id="GO:0006396">
    <property type="term" value="P:RNA processing"/>
    <property type="evidence" value="ECO:0007669"/>
    <property type="project" value="UniProtKB-ARBA"/>
</dbReference>
<dbReference type="RefSeq" id="WP_026816130.1">
    <property type="nucleotide sequence ID" value="NZ_AUFF01000001.1"/>
</dbReference>
<dbReference type="InterPro" id="IPR036986">
    <property type="entry name" value="S4_RNA-bd_sf"/>
</dbReference>
<dbReference type="Gene3D" id="3.10.290.10">
    <property type="entry name" value="RNA-binding S4 domain"/>
    <property type="match status" value="1"/>
</dbReference>
<dbReference type="Pfam" id="PF01479">
    <property type="entry name" value="S4"/>
    <property type="match status" value="1"/>
</dbReference>
<name>A0A091B365_9GAMM</name>
<organism evidence="12 13">
    <name type="scientific">Arenimonas composti TR7-09 = DSM 18010</name>
    <dbReference type="NCBI Taxonomy" id="1121013"/>
    <lineage>
        <taxon>Bacteria</taxon>
        <taxon>Pseudomonadati</taxon>
        <taxon>Pseudomonadota</taxon>
        <taxon>Gammaproteobacteria</taxon>
        <taxon>Lysobacterales</taxon>
        <taxon>Lysobacteraceae</taxon>
        <taxon>Arenimonas</taxon>
    </lineage>
</organism>
<dbReference type="Gene3D" id="3.30.2350.10">
    <property type="entry name" value="Pseudouridine synthase"/>
    <property type="match status" value="1"/>
</dbReference>
<reference evidence="12 13" key="1">
    <citation type="submission" date="2013-09" db="EMBL/GenBank/DDBJ databases">
        <title>Genome sequencing of Arenimonas composti.</title>
        <authorList>
            <person name="Chen F."/>
            <person name="Wang G."/>
        </authorList>
    </citation>
    <scope>NUCLEOTIDE SEQUENCE [LARGE SCALE GENOMIC DNA]</scope>
    <source>
        <strain evidence="12 13">TR7-09</strain>
    </source>
</reference>
<protein>
    <recommendedName>
        <fullName evidence="4">Dual-specificity RNA pseudouridine synthase RluF</fullName>
        <ecNumber evidence="3">5.4.99.21</ecNumber>
    </recommendedName>
    <alternativeName>
        <fullName evidence="6">23S rRNA pseudouridine(2604) synthase</fullName>
    </alternativeName>
    <alternativeName>
        <fullName evidence="8">Ribosomal large subunit pseudouridine synthase F</fullName>
    </alternativeName>
    <alternativeName>
        <fullName evidence="7">rRNA pseudouridylate synthase F</fullName>
    </alternativeName>
    <alternativeName>
        <fullName evidence="9">rRNA-uridine isomerase F</fullName>
    </alternativeName>
    <alternativeName>
        <fullName evidence="5">tRNA(Tyr) pseudouridine(35) synthase</fullName>
    </alternativeName>
</protein>
<dbReference type="EC" id="5.4.99.21" evidence="3"/>
<feature type="domain" description="RNA-binding S4" evidence="11">
    <location>
        <begin position="9"/>
        <end position="68"/>
    </location>
</feature>
<evidence type="ECO:0000256" key="9">
    <source>
        <dbReference type="ARBA" id="ARBA00043147"/>
    </source>
</evidence>
<dbReference type="CDD" id="cd00165">
    <property type="entry name" value="S4"/>
    <property type="match status" value="1"/>
</dbReference>
<dbReference type="SMART" id="SM00363">
    <property type="entry name" value="S4"/>
    <property type="match status" value="1"/>
</dbReference>
<dbReference type="GO" id="GO:0001522">
    <property type="term" value="P:pseudouridine synthesis"/>
    <property type="evidence" value="ECO:0007669"/>
    <property type="project" value="InterPro"/>
</dbReference>
<dbReference type="SUPFAM" id="SSF55174">
    <property type="entry name" value="Alpha-L RNA-binding motif"/>
    <property type="match status" value="1"/>
</dbReference>
<dbReference type="STRING" id="1121013.GCA_000426365_00657"/>
<evidence type="ECO:0000256" key="8">
    <source>
        <dbReference type="ARBA" id="ARBA00042890"/>
    </source>
</evidence>
<evidence type="ECO:0000256" key="3">
    <source>
        <dbReference type="ARBA" id="ARBA00038922"/>
    </source>
</evidence>
<evidence type="ECO:0000256" key="4">
    <source>
        <dbReference type="ARBA" id="ARBA00039989"/>
    </source>
</evidence>
<evidence type="ECO:0000256" key="6">
    <source>
        <dbReference type="ARBA" id="ARBA00041697"/>
    </source>
</evidence>
<dbReference type="AlphaFoldDB" id="A0A091B365"/>
<evidence type="ECO:0000313" key="12">
    <source>
        <dbReference type="EMBL" id="KFN45314.1"/>
    </source>
</evidence>
<comment type="caution">
    <text evidence="12">The sequence shown here is derived from an EMBL/GenBank/DDBJ whole genome shotgun (WGS) entry which is preliminary data.</text>
</comment>
<evidence type="ECO:0000256" key="2">
    <source>
        <dbReference type="ARBA" id="ARBA00036535"/>
    </source>
</evidence>
<sequence>MSDVPQPTRRLDRCVIELTGCSRREAENFIAGGWVRVDGEVVEQPQFPVTGQAVTLDPGASAAPAEAATMLLHQPAGLDAAAALAVVTPESRWDEDPSGWRLLHRHFHRLQAAMPLPPGASGLAVFSQDHRVLRHLADAGSRLEQEWLVDVEGELSPYGWKRLSGGTTFAGWPVAPFKVSWQSEQRLRFAIKGVRPGLLDWLCAEVGLRATASRRLRIGRIALAKMPPATWRYLPPSDRF</sequence>
<dbReference type="Proteomes" id="UP000029391">
    <property type="component" value="Unassembled WGS sequence"/>
</dbReference>
<evidence type="ECO:0000313" key="13">
    <source>
        <dbReference type="Proteomes" id="UP000029391"/>
    </source>
</evidence>
<dbReference type="GO" id="GO:0003723">
    <property type="term" value="F:RNA binding"/>
    <property type="evidence" value="ECO:0007669"/>
    <property type="project" value="UniProtKB-KW"/>
</dbReference>
<dbReference type="GO" id="GO:0160138">
    <property type="term" value="F:23S rRNA pseudouridine(2604) synthase activity"/>
    <property type="evidence" value="ECO:0007669"/>
    <property type="project" value="UniProtKB-EC"/>
</dbReference>
<dbReference type="InterPro" id="IPR050343">
    <property type="entry name" value="RsuA_PseudoU_synthase"/>
</dbReference>
<comment type="catalytic activity">
    <reaction evidence="1">
        <text>uridine(35) in tRNA(Tyr) = pseudouridine(35) in tRNA(Tyr)</text>
        <dbReference type="Rhea" id="RHEA:60556"/>
        <dbReference type="Rhea" id="RHEA-COMP:15607"/>
        <dbReference type="Rhea" id="RHEA-COMP:15608"/>
        <dbReference type="ChEBI" id="CHEBI:65314"/>
        <dbReference type="ChEBI" id="CHEBI:65315"/>
    </reaction>
</comment>
<evidence type="ECO:0000256" key="1">
    <source>
        <dbReference type="ARBA" id="ARBA00036390"/>
    </source>
</evidence>
<proteinExistence type="predicted"/>
<dbReference type="OrthoDB" id="9807213at2"/>
<dbReference type="InterPro" id="IPR020103">
    <property type="entry name" value="PsdUridine_synth_cat_dom_sf"/>
</dbReference>
<dbReference type="EMBL" id="AWXU01000095">
    <property type="protein sequence ID" value="KFN45314.1"/>
    <property type="molecule type" value="Genomic_DNA"/>
</dbReference>
<dbReference type="eggNOG" id="COG1187">
    <property type="taxonomic scope" value="Bacteria"/>
</dbReference>
<dbReference type="InterPro" id="IPR002942">
    <property type="entry name" value="S4_RNA-bd"/>
</dbReference>
<dbReference type="PANTHER" id="PTHR47683:SF2">
    <property type="entry name" value="RNA-BINDING S4 DOMAIN-CONTAINING PROTEIN"/>
    <property type="match status" value="1"/>
</dbReference>
<keyword evidence="10" id="KW-0694">RNA-binding</keyword>
<dbReference type="SUPFAM" id="SSF55120">
    <property type="entry name" value="Pseudouridine synthase"/>
    <property type="match status" value="1"/>
</dbReference>
<evidence type="ECO:0000256" key="5">
    <source>
        <dbReference type="ARBA" id="ARBA00041420"/>
    </source>
</evidence>